<reference evidence="2" key="2">
    <citation type="submission" date="2025-09" db="UniProtKB">
        <authorList>
            <consortium name="Ensembl"/>
        </authorList>
    </citation>
    <scope>IDENTIFICATION</scope>
</reference>
<reference evidence="2" key="1">
    <citation type="submission" date="2025-08" db="UniProtKB">
        <authorList>
            <consortium name="Ensembl"/>
        </authorList>
    </citation>
    <scope>IDENTIFICATION</scope>
</reference>
<dbReference type="AlphaFoldDB" id="A0A8C5WK95"/>
<protein>
    <recommendedName>
        <fullName evidence="4">Selenoprotein K</fullName>
    </recommendedName>
</protein>
<dbReference type="Pfam" id="PF10961">
    <property type="entry name" value="SelK_SelG"/>
    <property type="match status" value="1"/>
</dbReference>
<sequence>VCYCLSGQVLEGNRSPWRLSFISDLFWGIADFVVLFMYQIIIYLLLLEEILFSPSARAAPPPPPISSGFQNVDIRAAFLCSLCTYTNSVFIGCVSCASLRSCVLLCASSAAPAQNDGLELCARTSNPSAAPLRTLAIASNLRG</sequence>
<accession>A0A8C5WK95</accession>
<feature type="transmembrane region" description="Helical" evidence="1">
    <location>
        <begin position="25"/>
        <end position="47"/>
    </location>
</feature>
<keyword evidence="1" id="KW-0472">Membrane</keyword>
<evidence type="ECO:0000313" key="3">
    <source>
        <dbReference type="Proteomes" id="UP000694569"/>
    </source>
</evidence>
<evidence type="ECO:0000313" key="2">
    <source>
        <dbReference type="Ensembl" id="ENSLLEP00000044676.1"/>
    </source>
</evidence>
<name>A0A8C5WK95_9ANUR</name>
<dbReference type="OrthoDB" id="167295at2759"/>
<evidence type="ECO:0008006" key="4">
    <source>
        <dbReference type="Google" id="ProtNLM"/>
    </source>
</evidence>
<keyword evidence="1" id="KW-1133">Transmembrane helix</keyword>
<dbReference type="InterPro" id="IPR024491">
    <property type="entry name" value="Se_SelK/SelG"/>
</dbReference>
<dbReference type="Ensembl" id="ENSLLET00000046466.1">
    <property type="protein sequence ID" value="ENSLLEP00000044676.1"/>
    <property type="gene ID" value="ENSLLEG00000028359.1"/>
</dbReference>
<dbReference type="Proteomes" id="UP000694569">
    <property type="component" value="Unplaced"/>
</dbReference>
<evidence type="ECO:0000256" key="1">
    <source>
        <dbReference type="SAM" id="Phobius"/>
    </source>
</evidence>
<organism evidence="2 3">
    <name type="scientific">Leptobrachium leishanense</name>
    <name type="common">Leishan spiny toad</name>
    <dbReference type="NCBI Taxonomy" id="445787"/>
    <lineage>
        <taxon>Eukaryota</taxon>
        <taxon>Metazoa</taxon>
        <taxon>Chordata</taxon>
        <taxon>Craniata</taxon>
        <taxon>Vertebrata</taxon>
        <taxon>Euteleostomi</taxon>
        <taxon>Amphibia</taxon>
        <taxon>Batrachia</taxon>
        <taxon>Anura</taxon>
        <taxon>Pelobatoidea</taxon>
        <taxon>Megophryidae</taxon>
        <taxon>Leptobrachium</taxon>
    </lineage>
</organism>
<keyword evidence="1" id="KW-0812">Transmembrane</keyword>
<keyword evidence="3" id="KW-1185">Reference proteome</keyword>
<proteinExistence type="predicted"/>